<dbReference type="Proteomes" id="UP000549882">
    <property type="component" value="Unassembled WGS sequence"/>
</dbReference>
<comment type="caution">
    <text evidence="1">The sequence shown here is derived from an EMBL/GenBank/DDBJ whole genome shotgun (WGS) entry which is preliminary data.</text>
</comment>
<evidence type="ECO:0000313" key="1">
    <source>
        <dbReference type="EMBL" id="MBB5577257.1"/>
    </source>
</evidence>
<protein>
    <submittedName>
        <fullName evidence="1">Uncharacterized protein</fullName>
    </submittedName>
</protein>
<dbReference type="RefSeq" id="WP_210318994.1">
    <property type="nucleotide sequence ID" value="NZ_JACHBI010000018.1"/>
</dbReference>
<keyword evidence="2" id="KW-1185">Reference proteome</keyword>
<dbReference type="EMBL" id="JACHBI010000018">
    <property type="protein sequence ID" value="MBB5577257.1"/>
    <property type="molecule type" value="Genomic_DNA"/>
</dbReference>
<evidence type="ECO:0000313" key="2">
    <source>
        <dbReference type="Proteomes" id="UP000549882"/>
    </source>
</evidence>
<organism evidence="1 2">
    <name type="scientific">Rhizobium paranaense</name>
    <dbReference type="NCBI Taxonomy" id="1650438"/>
    <lineage>
        <taxon>Bacteria</taxon>
        <taxon>Pseudomonadati</taxon>
        <taxon>Pseudomonadota</taxon>
        <taxon>Alphaproteobacteria</taxon>
        <taxon>Hyphomicrobiales</taxon>
        <taxon>Rhizobiaceae</taxon>
        <taxon>Rhizobium/Agrobacterium group</taxon>
        <taxon>Rhizobium</taxon>
    </lineage>
</organism>
<accession>A0A7W8XX76</accession>
<reference evidence="1 2" key="1">
    <citation type="submission" date="2020-08" db="EMBL/GenBank/DDBJ databases">
        <title>Genomic Encyclopedia of Type Strains, Phase IV (KMG-V): Genome sequencing to study the core and pangenomes of soil and plant-associated prokaryotes.</title>
        <authorList>
            <person name="Whitman W."/>
        </authorList>
    </citation>
    <scope>NUCLEOTIDE SEQUENCE [LARGE SCALE GENOMIC DNA]</scope>
    <source>
        <strain evidence="1 2">SEMIA 4064</strain>
    </source>
</reference>
<name>A0A7W8XX76_9HYPH</name>
<dbReference type="AlphaFoldDB" id="A0A7W8XX76"/>
<proteinExistence type="predicted"/>
<gene>
    <name evidence="1" type="ORF">GGD50_005909</name>
</gene>
<sequence length="81" mass="8881">MVEIRLAKARVHAADVVAPEISNLWRWKPDAVQITASKSAPDTYYVVPSGPDVVVPIELGPLMPGILMERPTGSQPDDRFN</sequence>